<organism evidence="2">
    <name type="scientific">Candidatus Kentrum sp. DK</name>
    <dbReference type="NCBI Taxonomy" id="2126562"/>
    <lineage>
        <taxon>Bacteria</taxon>
        <taxon>Pseudomonadati</taxon>
        <taxon>Pseudomonadota</taxon>
        <taxon>Gammaproteobacteria</taxon>
        <taxon>Candidatus Kentrum</taxon>
    </lineage>
</organism>
<name>A0A450RTP2_9GAMM</name>
<sequence>MYDLMHERTILATVTSPDDALDIQTLLQGGHIVREREAELSDDSIPITTYRTKQNHHISSVTGMPPISNIPHSAPTTRRWRCP</sequence>
<dbReference type="AlphaFoldDB" id="A0A450RTP2"/>
<evidence type="ECO:0000256" key="1">
    <source>
        <dbReference type="SAM" id="MobiDB-lite"/>
    </source>
</evidence>
<accession>A0A450RTP2</accession>
<protein>
    <submittedName>
        <fullName evidence="2">Uncharacterized protein</fullName>
    </submittedName>
</protein>
<proteinExistence type="predicted"/>
<feature type="region of interest" description="Disordered" evidence="1">
    <location>
        <begin position="58"/>
        <end position="83"/>
    </location>
</feature>
<dbReference type="EMBL" id="CAADEY010000001">
    <property type="protein sequence ID" value="VFJ42472.1"/>
    <property type="molecule type" value="Genomic_DNA"/>
</dbReference>
<reference evidence="2" key="1">
    <citation type="submission" date="2019-02" db="EMBL/GenBank/DDBJ databases">
        <authorList>
            <person name="Gruber-Vodicka R. H."/>
            <person name="Seah K. B. B."/>
        </authorList>
    </citation>
    <scope>NUCLEOTIDE SEQUENCE</scope>
    <source>
        <strain evidence="2">BECK_DK161</strain>
    </source>
</reference>
<evidence type="ECO:0000313" key="2">
    <source>
        <dbReference type="EMBL" id="VFJ42472.1"/>
    </source>
</evidence>
<gene>
    <name evidence="2" type="ORF">BECKDK2373C_GA0170839_10018</name>
</gene>